<sequence length="142" mass="15195">MTTRRESYVAALMNLLEADPGLQALGTTLNRSIAEAIDSGESPALVVHRGRDVVADSNIGRTTRSCALMLTAVVRDPAPDRAADELFEFAHPILTHFDADGVVGVNEETTDEPETAEIEGGVGVVTLHYTILYQTNTDSLIA</sequence>
<comment type="caution">
    <text evidence="1">The sequence shown here is derived from an EMBL/GenBank/DDBJ whole genome shotgun (WGS) entry which is preliminary data.</text>
</comment>
<name>A0ABW9ARQ0_9BURK</name>
<evidence type="ECO:0000313" key="2">
    <source>
        <dbReference type="Proteomes" id="UP001629230"/>
    </source>
</evidence>
<evidence type="ECO:0000313" key="1">
    <source>
        <dbReference type="EMBL" id="MFM0002633.1"/>
    </source>
</evidence>
<reference evidence="1 2" key="1">
    <citation type="journal article" date="2024" name="Chem. Sci.">
        <title>Discovery of megapolipeptins by genome mining of a Burkholderiales bacteria collection.</title>
        <authorList>
            <person name="Paulo B.S."/>
            <person name="Recchia M.J.J."/>
            <person name="Lee S."/>
            <person name="Fergusson C.H."/>
            <person name="Romanowski S.B."/>
            <person name="Hernandez A."/>
            <person name="Krull N."/>
            <person name="Liu D.Y."/>
            <person name="Cavanagh H."/>
            <person name="Bos A."/>
            <person name="Gray C.A."/>
            <person name="Murphy B.T."/>
            <person name="Linington R.G."/>
            <person name="Eustaquio A.S."/>
        </authorList>
    </citation>
    <scope>NUCLEOTIDE SEQUENCE [LARGE SCALE GENOMIC DNA]</scope>
    <source>
        <strain evidence="1 2">RL17-350-BIC-A</strain>
    </source>
</reference>
<gene>
    <name evidence="1" type="ORF">PQR57_16550</name>
</gene>
<dbReference type="RefSeq" id="WP_408177935.1">
    <property type="nucleotide sequence ID" value="NZ_JAQQEZ010000010.1"/>
</dbReference>
<proteinExistence type="predicted"/>
<organism evidence="1 2">
    <name type="scientific">Paraburkholderia dipogonis</name>
    <dbReference type="NCBI Taxonomy" id="1211383"/>
    <lineage>
        <taxon>Bacteria</taxon>
        <taxon>Pseudomonadati</taxon>
        <taxon>Pseudomonadota</taxon>
        <taxon>Betaproteobacteria</taxon>
        <taxon>Burkholderiales</taxon>
        <taxon>Burkholderiaceae</taxon>
        <taxon>Paraburkholderia</taxon>
    </lineage>
</organism>
<evidence type="ECO:0008006" key="3">
    <source>
        <dbReference type="Google" id="ProtNLM"/>
    </source>
</evidence>
<protein>
    <recommendedName>
        <fullName evidence="3">DUF3168 domain-containing protein</fullName>
    </recommendedName>
</protein>
<accession>A0ABW9ARQ0</accession>
<dbReference type="EMBL" id="JAQQEZ010000010">
    <property type="protein sequence ID" value="MFM0002633.1"/>
    <property type="molecule type" value="Genomic_DNA"/>
</dbReference>
<dbReference type="Proteomes" id="UP001629230">
    <property type="component" value="Unassembled WGS sequence"/>
</dbReference>
<keyword evidence="2" id="KW-1185">Reference proteome</keyword>